<dbReference type="InterPro" id="IPR021663">
    <property type="entry name" value="CD3_zeta/IgE_Fc_rcpt_gamma"/>
</dbReference>
<reference evidence="10" key="1">
    <citation type="submission" date="2012-01" db="EMBL/GenBank/DDBJ databases">
        <authorList>
            <person name="Walter R."/>
            <person name="Schartl M."/>
            <person name="Warren W."/>
        </authorList>
    </citation>
    <scope>NUCLEOTIDE SEQUENCE [LARGE SCALE GENOMIC DNA]</scope>
    <source>
        <strain evidence="10">JP 163 A</strain>
    </source>
</reference>
<evidence type="ECO:0000313" key="9">
    <source>
        <dbReference type="Ensembl" id="ENSXMAP00000032062.1"/>
    </source>
</evidence>
<evidence type="ECO:0000313" key="10">
    <source>
        <dbReference type="Proteomes" id="UP000002852"/>
    </source>
</evidence>
<dbReference type="InParanoid" id="A0A3B5QN57"/>
<keyword evidence="2" id="KW-1003">Cell membrane</keyword>
<dbReference type="InterPro" id="IPR024128">
    <property type="entry name" value="T-cell_CD3_zeta"/>
</dbReference>
<dbReference type="PANTHER" id="PTHR10035">
    <property type="entry name" value="T-CELL SURFACE GLYCOPROTEIN CD3 ZETA CHAIN"/>
    <property type="match status" value="1"/>
</dbReference>
<reference evidence="9" key="4">
    <citation type="submission" date="2025-09" db="UniProtKB">
        <authorList>
            <consortium name="Ensembl"/>
        </authorList>
    </citation>
    <scope>IDENTIFICATION</scope>
    <source>
        <strain evidence="9">JP 163 A</strain>
    </source>
</reference>
<keyword evidence="8" id="KW-0812">Transmembrane</keyword>
<reference evidence="9" key="3">
    <citation type="submission" date="2025-08" db="UniProtKB">
        <authorList>
            <consortium name="Ensembl"/>
        </authorList>
    </citation>
    <scope>IDENTIFICATION</scope>
    <source>
        <strain evidence="9">JP 163 A</strain>
    </source>
</reference>
<feature type="transmembrane region" description="Helical" evidence="8">
    <location>
        <begin position="73"/>
        <end position="93"/>
    </location>
</feature>
<keyword evidence="3" id="KW-0597">Phosphoprotein</keyword>
<feature type="transmembrane region" description="Helical" evidence="8">
    <location>
        <begin position="44"/>
        <end position="61"/>
    </location>
</feature>
<keyword evidence="4" id="KW-0391">Immunity</keyword>
<evidence type="ECO:0000256" key="4">
    <source>
        <dbReference type="ARBA" id="ARBA00022859"/>
    </source>
</evidence>
<proteinExistence type="predicted"/>
<evidence type="ECO:0000256" key="6">
    <source>
        <dbReference type="ARBA" id="ARBA00023170"/>
    </source>
</evidence>
<dbReference type="Pfam" id="PF11628">
    <property type="entry name" value="TCR_zetazeta"/>
    <property type="match status" value="1"/>
</dbReference>
<keyword evidence="8" id="KW-0472">Membrane</keyword>
<dbReference type="PANTHER" id="PTHR10035:SF2">
    <property type="entry name" value="T-CELL SURFACE GLYCOPROTEIN CD3 ZETA CHAIN"/>
    <property type="match status" value="1"/>
</dbReference>
<evidence type="ECO:0000256" key="2">
    <source>
        <dbReference type="ARBA" id="ARBA00022475"/>
    </source>
</evidence>
<keyword evidence="5" id="KW-1064">Adaptive immunity</keyword>
<dbReference type="GeneTree" id="ENSGT00940000177034"/>
<feature type="compositionally biased region" description="Basic and acidic residues" evidence="7">
    <location>
        <begin position="116"/>
        <end position="137"/>
    </location>
</feature>
<dbReference type="OMA" id="MIYCIVA"/>
<dbReference type="GO" id="GO:0098797">
    <property type="term" value="C:plasma membrane protein complex"/>
    <property type="evidence" value="ECO:0007669"/>
    <property type="project" value="UniProtKB-ARBA"/>
</dbReference>
<dbReference type="Proteomes" id="UP000002852">
    <property type="component" value="Unassembled WGS sequence"/>
</dbReference>
<evidence type="ECO:0000256" key="8">
    <source>
        <dbReference type="SAM" id="Phobius"/>
    </source>
</evidence>
<dbReference type="GO" id="GO:0002250">
    <property type="term" value="P:adaptive immune response"/>
    <property type="evidence" value="ECO:0007669"/>
    <property type="project" value="UniProtKB-KW"/>
</dbReference>
<sequence>MQILSRSNEQSRRDQRGTRRYREATCSCLMKRGKHLFLLTDRGMDSWMTGVFVLFALFMPVCCDETFFTDPVICYFLDAFLMVYCIAATALFFREKFSKMPQVQPESGEKGGIYQELERPKDTDAYDMLDPKKAKGKSDRKKRAKKSQGKPKDKDQYESVPTSPRPSAAP</sequence>
<feature type="region of interest" description="Disordered" evidence="7">
    <location>
        <begin position="101"/>
        <end position="170"/>
    </location>
</feature>
<feature type="compositionally biased region" description="Basic residues" evidence="7">
    <location>
        <begin position="138"/>
        <end position="149"/>
    </location>
</feature>
<name>A0A3B5QN57_XIPMA</name>
<comment type="subcellular location">
    <subcellularLocation>
        <location evidence="1">Cell membrane</location>
        <topology evidence="1">Single-pass type I membrane protein</topology>
    </subcellularLocation>
</comment>
<reference evidence="10" key="2">
    <citation type="journal article" date="2013" name="Nat. Genet.">
        <title>The genome of the platyfish, Xiphophorus maculatus, provides insights into evolutionary adaptation and several complex traits.</title>
        <authorList>
            <person name="Schartl M."/>
            <person name="Walter R.B."/>
            <person name="Shen Y."/>
            <person name="Garcia T."/>
            <person name="Catchen J."/>
            <person name="Amores A."/>
            <person name="Braasch I."/>
            <person name="Chalopin D."/>
            <person name="Volff J.N."/>
            <person name="Lesch K.P."/>
            <person name="Bisazza A."/>
            <person name="Minx P."/>
            <person name="Hillier L."/>
            <person name="Wilson R.K."/>
            <person name="Fuerstenberg S."/>
            <person name="Boore J."/>
            <person name="Searle S."/>
            <person name="Postlethwait J.H."/>
            <person name="Warren W.C."/>
        </authorList>
    </citation>
    <scope>NUCLEOTIDE SEQUENCE [LARGE SCALE GENOMIC DNA]</scope>
    <source>
        <strain evidence="10">JP 163 A</strain>
    </source>
</reference>
<protein>
    <submittedName>
        <fullName evidence="9">CD247 molecule</fullName>
    </submittedName>
</protein>
<dbReference type="Ensembl" id="ENSXMAT00000022393.1">
    <property type="protein sequence ID" value="ENSXMAP00000032062.1"/>
    <property type="gene ID" value="ENSXMAG00000028594.1"/>
</dbReference>
<keyword evidence="8" id="KW-1133">Transmembrane helix</keyword>
<dbReference type="AlphaFoldDB" id="A0A3B5QN57"/>
<accession>A0A3B5QN57</accession>
<organism evidence="9 10">
    <name type="scientific">Xiphophorus maculatus</name>
    <name type="common">Southern platyfish</name>
    <name type="synonym">Platypoecilus maculatus</name>
    <dbReference type="NCBI Taxonomy" id="8083"/>
    <lineage>
        <taxon>Eukaryota</taxon>
        <taxon>Metazoa</taxon>
        <taxon>Chordata</taxon>
        <taxon>Craniata</taxon>
        <taxon>Vertebrata</taxon>
        <taxon>Euteleostomi</taxon>
        <taxon>Actinopterygii</taxon>
        <taxon>Neopterygii</taxon>
        <taxon>Teleostei</taxon>
        <taxon>Neoteleostei</taxon>
        <taxon>Acanthomorphata</taxon>
        <taxon>Ovalentaria</taxon>
        <taxon>Atherinomorphae</taxon>
        <taxon>Cyprinodontiformes</taxon>
        <taxon>Poeciliidae</taxon>
        <taxon>Poeciliinae</taxon>
        <taxon>Xiphophorus</taxon>
    </lineage>
</organism>
<keyword evidence="10" id="KW-1185">Reference proteome</keyword>
<evidence type="ECO:0000256" key="3">
    <source>
        <dbReference type="ARBA" id="ARBA00022553"/>
    </source>
</evidence>
<evidence type="ECO:0000256" key="1">
    <source>
        <dbReference type="ARBA" id="ARBA00004251"/>
    </source>
</evidence>
<evidence type="ECO:0000256" key="5">
    <source>
        <dbReference type="ARBA" id="ARBA00023130"/>
    </source>
</evidence>
<evidence type="ECO:0000256" key="7">
    <source>
        <dbReference type="SAM" id="MobiDB-lite"/>
    </source>
</evidence>
<keyword evidence="6" id="KW-0675">Receptor</keyword>